<accession>A0A2R6XPT5</accession>
<evidence type="ECO:0000313" key="1">
    <source>
        <dbReference type="EMBL" id="PTQ48112.1"/>
    </source>
</evidence>
<dbReference type="Gramene" id="Mp3g06740.1">
    <property type="protein sequence ID" value="Mp3g06740.1.cds1"/>
    <property type="gene ID" value="Mp3g06740"/>
</dbReference>
<keyword evidence="2" id="KW-1185">Reference proteome</keyword>
<dbReference type="Proteomes" id="UP000244005">
    <property type="component" value="Unassembled WGS sequence"/>
</dbReference>
<reference evidence="2" key="1">
    <citation type="journal article" date="2017" name="Cell">
        <title>Insights into land plant evolution garnered from the Marchantia polymorpha genome.</title>
        <authorList>
            <person name="Bowman J.L."/>
            <person name="Kohchi T."/>
            <person name="Yamato K.T."/>
            <person name="Jenkins J."/>
            <person name="Shu S."/>
            <person name="Ishizaki K."/>
            <person name="Yamaoka S."/>
            <person name="Nishihama R."/>
            <person name="Nakamura Y."/>
            <person name="Berger F."/>
            <person name="Adam C."/>
            <person name="Aki S.S."/>
            <person name="Althoff F."/>
            <person name="Araki T."/>
            <person name="Arteaga-Vazquez M.A."/>
            <person name="Balasubrmanian S."/>
            <person name="Barry K."/>
            <person name="Bauer D."/>
            <person name="Boehm C.R."/>
            <person name="Briginshaw L."/>
            <person name="Caballero-Perez J."/>
            <person name="Catarino B."/>
            <person name="Chen F."/>
            <person name="Chiyoda S."/>
            <person name="Chovatia M."/>
            <person name="Davies K.M."/>
            <person name="Delmans M."/>
            <person name="Demura T."/>
            <person name="Dierschke T."/>
            <person name="Dolan L."/>
            <person name="Dorantes-Acosta A.E."/>
            <person name="Eklund D.M."/>
            <person name="Florent S.N."/>
            <person name="Flores-Sandoval E."/>
            <person name="Fujiyama A."/>
            <person name="Fukuzawa H."/>
            <person name="Galik B."/>
            <person name="Grimanelli D."/>
            <person name="Grimwood J."/>
            <person name="Grossniklaus U."/>
            <person name="Hamada T."/>
            <person name="Haseloff J."/>
            <person name="Hetherington A.J."/>
            <person name="Higo A."/>
            <person name="Hirakawa Y."/>
            <person name="Hundley H.N."/>
            <person name="Ikeda Y."/>
            <person name="Inoue K."/>
            <person name="Inoue S.I."/>
            <person name="Ishida S."/>
            <person name="Jia Q."/>
            <person name="Kakita M."/>
            <person name="Kanazawa T."/>
            <person name="Kawai Y."/>
            <person name="Kawashima T."/>
            <person name="Kennedy M."/>
            <person name="Kinose K."/>
            <person name="Kinoshita T."/>
            <person name="Kohara Y."/>
            <person name="Koide E."/>
            <person name="Komatsu K."/>
            <person name="Kopischke S."/>
            <person name="Kubo M."/>
            <person name="Kyozuka J."/>
            <person name="Lagercrantz U."/>
            <person name="Lin S.S."/>
            <person name="Lindquist E."/>
            <person name="Lipzen A.M."/>
            <person name="Lu C.W."/>
            <person name="De Luna E."/>
            <person name="Martienssen R.A."/>
            <person name="Minamino N."/>
            <person name="Mizutani M."/>
            <person name="Mizutani M."/>
            <person name="Mochizuki N."/>
            <person name="Monte I."/>
            <person name="Mosher R."/>
            <person name="Nagasaki H."/>
            <person name="Nakagami H."/>
            <person name="Naramoto S."/>
            <person name="Nishitani K."/>
            <person name="Ohtani M."/>
            <person name="Okamoto T."/>
            <person name="Okumura M."/>
            <person name="Phillips J."/>
            <person name="Pollak B."/>
            <person name="Reinders A."/>
            <person name="Rovekamp M."/>
            <person name="Sano R."/>
            <person name="Sawa S."/>
            <person name="Schmid M.W."/>
            <person name="Shirakawa M."/>
            <person name="Solano R."/>
            <person name="Spunde A."/>
            <person name="Suetsugu N."/>
            <person name="Sugano S."/>
            <person name="Sugiyama A."/>
            <person name="Sun R."/>
            <person name="Suzuki Y."/>
            <person name="Takenaka M."/>
            <person name="Takezawa D."/>
            <person name="Tomogane H."/>
            <person name="Tsuzuki M."/>
            <person name="Ueda T."/>
            <person name="Umeda M."/>
            <person name="Ward J.M."/>
            <person name="Watanabe Y."/>
            <person name="Yazaki K."/>
            <person name="Yokoyama R."/>
            <person name="Yoshitake Y."/>
            <person name="Yotsui I."/>
            <person name="Zachgo S."/>
            <person name="Schmutz J."/>
        </authorList>
    </citation>
    <scope>NUCLEOTIDE SEQUENCE [LARGE SCALE GENOMIC DNA]</scope>
    <source>
        <strain evidence="2">Tak-1</strain>
    </source>
</reference>
<gene>
    <name evidence="1" type="ORF">MARPO_0006s0142</name>
</gene>
<sequence>MSLLRTDFEEVDLLGTPHHTTHHIKRKSKGKRDKGALLDGSLKYCFDNEGSKYRDVDFDGTRRLASYRHTFTTTTTSVTQYLLSHPLTPQTDITPWIQPYSVQTSY</sequence>
<organism evidence="1 2">
    <name type="scientific">Marchantia polymorpha</name>
    <name type="common">Common liverwort</name>
    <name type="synonym">Marchantia aquatica</name>
    <dbReference type="NCBI Taxonomy" id="3197"/>
    <lineage>
        <taxon>Eukaryota</taxon>
        <taxon>Viridiplantae</taxon>
        <taxon>Streptophyta</taxon>
        <taxon>Embryophyta</taxon>
        <taxon>Marchantiophyta</taxon>
        <taxon>Marchantiopsida</taxon>
        <taxon>Marchantiidae</taxon>
        <taxon>Marchantiales</taxon>
        <taxon>Marchantiaceae</taxon>
        <taxon>Marchantia</taxon>
    </lineage>
</organism>
<name>A0A2R6XPT5_MARPO</name>
<proteinExistence type="predicted"/>
<dbReference type="EMBL" id="KZ772678">
    <property type="protein sequence ID" value="PTQ48112.1"/>
    <property type="molecule type" value="Genomic_DNA"/>
</dbReference>
<dbReference type="AlphaFoldDB" id="A0A2R6XPT5"/>
<protein>
    <submittedName>
        <fullName evidence="1">Uncharacterized protein</fullName>
    </submittedName>
</protein>
<evidence type="ECO:0000313" key="2">
    <source>
        <dbReference type="Proteomes" id="UP000244005"/>
    </source>
</evidence>